<dbReference type="PANTHER" id="PTHR42869:SF1">
    <property type="entry name" value="SLL0572 PROTEIN"/>
    <property type="match status" value="1"/>
</dbReference>
<dbReference type="Gene3D" id="3.40.50.720">
    <property type="entry name" value="NAD(P)-binding Rossmann-like Domain"/>
    <property type="match status" value="1"/>
</dbReference>
<name>A0A537LUB7_9BACT</name>
<evidence type="ECO:0000313" key="4">
    <source>
        <dbReference type="Proteomes" id="UP000318661"/>
    </source>
</evidence>
<sequence length="448" mass="49221">MARRGRPGSRTRVIILGAGGRDFHNFNVYFRGRPEYQVVAFTATQIPDLEGRLYPPVLAGPLYPAGIPIYAEEELAELVRRLRADQVVFAYSDVSHEHVMHVASIAMAAGASFTLLGPAATMLVARVPVVSICAVRTGAGKSQTTRRVTGILKALGRRIAVIRHPMAYGDLARQRVQRFGTLEDLDRYDVTIEEREEYEPHIAAGTVVYAGVDYQEVVRQAQREADIIVWDGGNNDFPFLRSTLHIVIADPHRPGHEVTYHPGETNLRMAHVVVINKVDTAQPQDVASVRASVARANPKAVIIEAASPVQVDDPSLIPGRRALVVEDGPTVTHGGMAYGAGVIAARKYGVKDLVDPRPYAVGSIRQVFAAYPHLGSVLPAMGYGAQQTKELQETIAASDCDVVVIGTPVDLRRVITIRKPAVRVWYELQEITKPDLEDILKQWWAEQK</sequence>
<dbReference type="Gene3D" id="3.40.50.300">
    <property type="entry name" value="P-loop containing nucleotide triphosphate hydrolases"/>
    <property type="match status" value="1"/>
</dbReference>
<accession>A0A537LUB7</accession>
<dbReference type="InterPro" id="IPR027417">
    <property type="entry name" value="P-loop_NTPase"/>
</dbReference>
<dbReference type="PANTHER" id="PTHR42869">
    <property type="entry name" value="SLL0572 PROTEIN"/>
    <property type="match status" value="1"/>
</dbReference>
<dbReference type="Proteomes" id="UP000318661">
    <property type="component" value="Unassembled WGS sequence"/>
</dbReference>
<dbReference type="SUPFAM" id="SSF52540">
    <property type="entry name" value="P-loop containing nucleoside triphosphate hydrolases"/>
    <property type="match status" value="1"/>
</dbReference>
<dbReference type="InterPro" id="IPR053199">
    <property type="entry name" value="cDPG_synthetase-like"/>
</dbReference>
<evidence type="ECO:0000313" key="3">
    <source>
        <dbReference type="Proteomes" id="UP000315217"/>
    </source>
</evidence>
<evidence type="ECO:0000313" key="2">
    <source>
        <dbReference type="EMBL" id="TMJ11247.1"/>
    </source>
</evidence>
<organism evidence="2 3">
    <name type="scientific">Candidatus Segetimicrobium genomatis</name>
    <dbReference type="NCBI Taxonomy" id="2569760"/>
    <lineage>
        <taxon>Bacteria</taxon>
        <taxon>Bacillati</taxon>
        <taxon>Candidatus Sysuimicrobiota</taxon>
        <taxon>Candidatus Sysuimicrobiia</taxon>
        <taxon>Candidatus Sysuimicrobiales</taxon>
        <taxon>Candidatus Segetimicrobiaceae</taxon>
        <taxon>Candidatus Segetimicrobium</taxon>
    </lineage>
</organism>
<dbReference type="EMBL" id="VBAI01000073">
    <property type="protein sequence ID" value="TMJ11247.1"/>
    <property type="molecule type" value="Genomic_DNA"/>
</dbReference>
<proteinExistence type="predicted"/>
<dbReference type="AlphaFoldDB" id="A0A537LUB7"/>
<comment type="caution">
    <text evidence="2">The sequence shown here is derived from an EMBL/GenBank/DDBJ whole genome shotgun (WGS) entry which is preliminary data.</text>
</comment>
<evidence type="ECO:0000313" key="1">
    <source>
        <dbReference type="EMBL" id="TMJ06090.1"/>
    </source>
</evidence>
<dbReference type="Proteomes" id="UP000315217">
    <property type="component" value="Unassembled WGS sequence"/>
</dbReference>
<dbReference type="EMBL" id="VBAJ01000236">
    <property type="protein sequence ID" value="TMJ06090.1"/>
    <property type="molecule type" value="Genomic_DNA"/>
</dbReference>
<protein>
    <submittedName>
        <fullName evidence="2">GTPase</fullName>
    </submittedName>
</protein>
<reference evidence="3 4" key="1">
    <citation type="journal article" date="2019" name="Nat. Microbiol.">
        <title>Mediterranean grassland soil C-N compound turnover is dependent on rainfall and depth, and is mediated by genomically divergent microorganisms.</title>
        <authorList>
            <person name="Diamond S."/>
            <person name="Andeer P.F."/>
            <person name="Li Z."/>
            <person name="Crits-Christoph A."/>
            <person name="Burstein D."/>
            <person name="Anantharaman K."/>
            <person name="Lane K.R."/>
            <person name="Thomas B.C."/>
            <person name="Pan C."/>
            <person name="Northen T.R."/>
            <person name="Banfield J.F."/>
        </authorList>
    </citation>
    <scope>NUCLEOTIDE SEQUENCE [LARGE SCALE GENOMIC DNA]</scope>
    <source>
        <strain evidence="2">NP_1</strain>
        <strain evidence="1">NP_2</strain>
    </source>
</reference>
<gene>
    <name evidence="2" type="ORF">E6G98_05445</name>
    <name evidence="1" type="ORF">E6G99_09385</name>
</gene>